<feature type="signal peptide" evidence="5">
    <location>
        <begin position="1"/>
        <end position="21"/>
    </location>
</feature>
<dbReference type="InterPro" id="IPR006690">
    <property type="entry name" value="OMPA-like_CS"/>
</dbReference>
<dbReference type="InterPro" id="IPR050330">
    <property type="entry name" value="Bact_OuterMem_StrucFunc"/>
</dbReference>
<accession>A0A514BSA3</accession>
<dbReference type="KEGG" id="lyj:FKV23_07185"/>
<dbReference type="PROSITE" id="PS51123">
    <property type="entry name" value="OMPA_2"/>
    <property type="match status" value="1"/>
</dbReference>
<gene>
    <name evidence="7" type="ORF">FKV23_07185</name>
</gene>
<sequence>MAMPLSPKAVLAVTLASAVLAGCSQYVKRDEFDATVADLRAADARLEAQIQALSDKHDALVTQVAGRTRVDTAAYFAVDDATLSEDARPLLDDFANAIRNSHSGALITIEGFTDPSGSPAYNKKLGQRRADAARDYLVDVAGLPAEQVRAVSYGEDENRQVRPGATGVEGQDNRRIALVVDYAGPKTASVM</sequence>
<dbReference type="PANTHER" id="PTHR30329">
    <property type="entry name" value="STATOR ELEMENT OF FLAGELLAR MOTOR COMPLEX"/>
    <property type="match status" value="1"/>
</dbReference>
<feature type="chain" id="PRO_5021983108" evidence="5">
    <location>
        <begin position="22"/>
        <end position="191"/>
    </location>
</feature>
<evidence type="ECO:0000256" key="4">
    <source>
        <dbReference type="PROSITE-ProRule" id="PRU00473"/>
    </source>
</evidence>
<evidence type="ECO:0000313" key="8">
    <source>
        <dbReference type="Proteomes" id="UP000317199"/>
    </source>
</evidence>
<dbReference type="Gene3D" id="3.30.1330.60">
    <property type="entry name" value="OmpA-like domain"/>
    <property type="match status" value="1"/>
</dbReference>
<dbReference type="GO" id="GO:0009279">
    <property type="term" value="C:cell outer membrane"/>
    <property type="evidence" value="ECO:0007669"/>
    <property type="project" value="UniProtKB-SubCell"/>
</dbReference>
<dbReference type="Pfam" id="PF00691">
    <property type="entry name" value="OmpA"/>
    <property type="match status" value="1"/>
</dbReference>
<name>A0A514BSA3_9GAMM</name>
<dbReference type="Proteomes" id="UP000317199">
    <property type="component" value="Chromosome"/>
</dbReference>
<dbReference type="InterPro" id="IPR036737">
    <property type="entry name" value="OmpA-like_sf"/>
</dbReference>
<proteinExistence type="predicted"/>
<evidence type="ECO:0000259" key="6">
    <source>
        <dbReference type="PROSITE" id="PS51123"/>
    </source>
</evidence>
<evidence type="ECO:0000256" key="2">
    <source>
        <dbReference type="ARBA" id="ARBA00023136"/>
    </source>
</evidence>
<organism evidence="7 8">
    <name type="scientific">Marilutibacter alkalisoli</name>
    <dbReference type="NCBI Taxonomy" id="2591633"/>
    <lineage>
        <taxon>Bacteria</taxon>
        <taxon>Pseudomonadati</taxon>
        <taxon>Pseudomonadota</taxon>
        <taxon>Gammaproteobacteria</taxon>
        <taxon>Lysobacterales</taxon>
        <taxon>Lysobacteraceae</taxon>
        <taxon>Marilutibacter</taxon>
    </lineage>
</organism>
<dbReference type="SUPFAM" id="SSF103088">
    <property type="entry name" value="OmpA-like"/>
    <property type="match status" value="1"/>
</dbReference>
<dbReference type="EMBL" id="CP041242">
    <property type="protein sequence ID" value="QDH69899.1"/>
    <property type="molecule type" value="Genomic_DNA"/>
</dbReference>
<keyword evidence="2 4" id="KW-0472">Membrane</keyword>
<dbReference type="PANTHER" id="PTHR30329:SF21">
    <property type="entry name" value="LIPOPROTEIN YIAD-RELATED"/>
    <property type="match status" value="1"/>
</dbReference>
<dbReference type="InterPro" id="IPR006665">
    <property type="entry name" value="OmpA-like"/>
</dbReference>
<dbReference type="OrthoDB" id="1149075at2"/>
<dbReference type="AlphaFoldDB" id="A0A514BSA3"/>
<keyword evidence="5" id="KW-0732">Signal</keyword>
<feature type="domain" description="OmpA-like" evidence="6">
    <location>
        <begin position="63"/>
        <end position="184"/>
    </location>
</feature>
<keyword evidence="8" id="KW-1185">Reference proteome</keyword>
<dbReference type="RefSeq" id="WP_141623239.1">
    <property type="nucleotide sequence ID" value="NZ_CP041242.1"/>
</dbReference>
<dbReference type="InterPro" id="IPR006664">
    <property type="entry name" value="OMP_bac"/>
</dbReference>
<reference evidence="7 8" key="1">
    <citation type="submission" date="2019-06" db="EMBL/GenBank/DDBJ databases">
        <title>Lysobacter alkalisoli sp. nov. isolated from saline-alkali soil.</title>
        <authorList>
            <person name="Sun J.-Q."/>
            <person name="Xu L."/>
        </authorList>
    </citation>
    <scope>NUCLEOTIDE SEQUENCE [LARGE SCALE GENOMIC DNA]</scope>
    <source>
        <strain evidence="7 8">SJ-36</strain>
    </source>
</reference>
<evidence type="ECO:0000256" key="5">
    <source>
        <dbReference type="SAM" id="SignalP"/>
    </source>
</evidence>
<dbReference type="PROSITE" id="PS01068">
    <property type="entry name" value="OMPA_1"/>
    <property type="match status" value="1"/>
</dbReference>
<protein>
    <submittedName>
        <fullName evidence="7">OmpA family protein</fullName>
    </submittedName>
</protein>
<keyword evidence="3" id="KW-0998">Cell outer membrane</keyword>
<dbReference type="CDD" id="cd07185">
    <property type="entry name" value="OmpA_C-like"/>
    <property type="match status" value="1"/>
</dbReference>
<dbReference type="PRINTS" id="PR01021">
    <property type="entry name" value="OMPADOMAIN"/>
</dbReference>
<evidence type="ECO:0000256" key="1">
    <source>
        <dbReference type="ARBA" id="ARBA00004442"/>
    </source>
</evidence>
<evidence type="ECO:0000256" key="3">
    <source>
        <dbReference type="ARBA" id="ARBA00023237"/>
    </source>
</evidence>
<comment type="subcellular location">
    <subcellularLocation>
        <location evidence="1">Cell outer membrane</location>
    </subcellularLocation>
</comment>
<evidence type="ECO:0000313" key="7">
    <source>
        <dbReference type="EMBL" id="QDH69899.1"/>
    </source>
</evidence>